<sequence length="157" mass="17875">MIVVVLSVTPEKLRGELTRWLLEISASVYVGHASTRVRERLWLRIVEDVGSGRALMVWSARNEQRLAFRVHNHAWEPVDVDGVTLMRRRTAESDRIRQAKERRAAAGPRSPDGGVVELEEERAGDASSPRRAGWSRASQRRRGSAVEQRRRRQSGQD</sequence>
<dbReference type="Pfam" id="PF09707">
    <property type="entry name" value="Cas_Cas2CT1978"/>
    <property type="match status" value="1"/>
</dbReference>
<feature type="region of interest" description="Disordered" evidence="1">
    <location>
        <begin position="89"/>
        <end position="157"/>
    </location>
</feature>
<feature type="compositionally biased region" description="Basic residues" evidence="1">
    <location>
        <begin position="138"/>
        <end position="157"/>
    </location>
</feature>
<dbReference type="NCBIfam" id="TIGR01873">
    <property type="entry name" value="cas_CT1978"/>
    <property type="match status" value="1"/>
</dbReference>
<dbReference type="AlphaFoldDB" id="A0A4P6FAS9"/>
<dbReference type="RefSeq" id="WP_129190027.1">
    <property type="nucleotide sequence ID" value="NZ_CP035493.1"/>
</dbReference>
<dbReference type="CDD" id="cd09755">
    <property type="entry name" value="Cas2_I-E"/>
    <property type="match status" value="1"/>
</dbReference>
<dbReference type="EMBL" id="CP035493">
    <property type="protein sequence ID" value="QAY71389.1"/>
    <property type="molecule type" value="Genomic_DNA"/>
</dbReference>
<organism evidence="2 3">
    <name type="scientific">Xylanimonas protaetiae</name>
    <dbReference type="NCBI Taxonomy" id="2509457"/>
    <lineage>
        <taxon>Bacteria</taxon>
        <taxon>Bacillati</taxon>
        <taxon>Actinomycetota</taxon>
        <taxon>Actinomycetes</taxon>
        <taxon>Micrococcales</taxon>
        <taxon>Promicromonosporaceae</taxon>
        <taxon>Xylanimonas</taxon>
    </lineage>
</organism>
<evidence type="ECO:0000313" key="2">
    <source>
        <dbReference type="EMBL" id="QAY71389.1"/>
    </source>
</evidence>
<name>A0A4P6FAS9_9MICO</name>
<evidence type="ECO:0000313" key="3">
    <source>
        <dbReference type="Proteomes" id="UP000292118"/>
    </source>
</evidence>
<accession>A0A4P6FAS9</accession>
<protein>
    <submittedName>
        <fullName evidence="2">Type I-E CRISPR-associated endoribonuclease Cas2</fullName>
    </submittedName>
</protein>
<dbReference type="OrthoDB" id="8527479at2"/>
<dbReference type="Proteomes" id="UP000292118">
    <property type="component" value="Chromosome"/>
</dbReference>
<keyword evidence="3" id="KW-1185">Reference proteome</keyword>
<gene>
    <name evidence="2" type="primary">cas2e</name>
    <name evidence="2" type="ORF">ET471_16250</name>
</gene>
<dbReference type="InterPro" id="IPR010152">
    <property type="entry name" value="CRISPR-assoc_prot_Cas2_sub"/>
</dbReference>
<proteinExistence type="predicted"/>
<dbReference type="Gene3D" id="3.30.70.240">
    <property type="match status" value="1"/>
</dbReference>
<evidence type="ECO:0000256" key="1">
    <source>
        <dbReference type="SAM" id="MobiDB-lite"/>
    </source>
</evidence>
<dbReference type="KEGG" id="xya:ET471_16250"/>
<reference evidence="2 3" key="1">
    <citation type="submission" date="2019-01" db="EMBL/GenBank/DDBJ databases">
        <title>Genome sequencing of strain FW10M-9.</title>
        <authorList>
            <person name="Heo J."/>
            <person name="Kim S.-J."/>
            <person name="Kim J.-S."/>
            <person name="Hong S.-B."/>
            <person name="Kwon S.-W."/>
        </authorList>
    </citation>
    <scope>NUCLEOTIDE SEQUENCE [LARGE SCALE GENOMIC DNA]</scope>
    <source>
        <strain evidence="2 3">FW10M-9</strain>
    </source>
</reference>
<feature type="compositionally biased region" description="Basic and acidic residues" evidence="1">
    <location>
        <begin position="89"/>
        <end position="104"/>
    </location>
</feature>